<organism evidence="1 2">
    <name type="scientific">Ciceribacter lividus</name>
    <dbReference type="NCBI Taxonomy" id="1197950"/>
    <lineage>
        <taxon>Bacteria</taxon>
        <taxon>Pseudomonadati</taxon>
        <taxon>Pseudomonadota</taxon>
        <taxon>Alphaproteobacteria</taxon>
        <taxon>Hyphomicrobiales</taxon>
        <taxon>Rhizobiaceae</taxon>
        <taxon>Ciceribacter</taxon>
    </lineage>
</organism>
<protein>
    <submittedName>
        <fullName evidence="1">Uncharacterized protein</fullName>
    </submittedName>
</protein>
<evidence type="ECO:0000313" key="1">
    <source>
        <dbReference type="EMBL" id="RCW23160.1"/>
    </source>
</evidence>
<evidence type="ECO:0000313" key="2">
    <source>
        <dbReference type="Proteomes" id="UP000252582"/>
    </source>
</evidence>
<accession>A0A6I7HJM6</accession>
<dbReference type="EMBL" id="QPIX01000007">
    <property type="protein sequence ID" value="RCW23160.1"/>
    <property type="molecule type" value="Genomic_DNA"/>
</dbReference>
<sequence>MAVAERDYDYASLNEGKELSGSIDHRFSRKAIQAFDDEIRAAGDLPFLDHVKEGSECTRYPVGTLICTDPKVAQRVIQFDAAFGAPGFRLHRLASKGIAAGLLRSGKTDV</sequence>
<dbReference type="Proteomes" id="UP000252582">
    <property type="component" value="Unassembled WGS sequence"/>
</dbReference>
<gene>
    <name evidence="1" type="ORF">DFR48_10729</name>
</gene>
<proteinExistence type="predicted"/>
<keyword evidence="2" id="KW-1185">Reference proteome</keyword>
<reference evidence="1 2" key="1">
    <citation type="submission" date="2018-07" db="EMBL/GenBank/DDBJ databases">
        <title>Genomic Encyclopedia of Type Strains, Phase IV (KMG-IV): sequencing the most valuable type-strain genomes for metagenomic binning, comparative biology and taxonomic classification.</title>
        <authorList>
            <person name="Goeker M."/>
        </authorList>
    </citation>
    <scope>NUCLEOTIDE SEQUENCE [LARGE SCALE GENOMIC DNA]</scope>
    <source>
        <strain evidence="1 2">DSM 25528</strain>
    </source>
</reference>
<dbReference type="AlphaFoldDB" id="A0A6I7HJM6"/>
<comment type="caution">
    <text evidence="1">The sequence shown here is derived from an EMBL/GenBank/DDBJ whole genome shotgun (WGS) entry which is preliminary data.</text>
</comment>
<name>A0A6I7HJM6_9HYPH</name>